<dbReference type="EMBL" id="JBEPLW010000002">
    <property type="protein sequence ID" value="MET3574708.1"/>
    <property type="molecule type" value="Genomic_DNA"/>
</dbReference>
<accession>A0ABV2G8U0</accession>
<dbReference type="InterPro" id="IPR041698">
    <property type="entry name" value="Methyltransf_25"/>
</dbReference>
<keyword evidence="1" id="KW-0808">Transferase</keyword>
<evidence type="ECO:0000313" key="3">
    <source>
        <dbReference type="EMBL" id="MET3574708.1"/>
    </source>
</evidence>
<dbReference type="GO" id="GO:0032259">
    <property type="term" value="P:methylation"/>
    <property type="evidence" value="ECO:0007669"/>
    <property type="project" value="UniProtKB-KW"/>
</dbReference>
<proteinExistence type="predicted"/>
<sequence length="247" mass="27467">MTGSSYSAFASVYDSLMEDIPYNAYAELVRRLAGPGDGRRLLDIGCGTGVLSAILAKAGYSVTGIDSSPDMLTIARDRFSALDLDGQFFEQRMEALEGHEGFDVAVIAIDSLNYVAGLDEVRSVFRGVWDALSPGGHFIFDVHSPFKMTDLFLDGPFTADLDEVSYIWHTYPGDEPLSVESELSFFIRRPDGLYERREEFHLQRSFPPEVYAELLVQQGFSVPGITADWTDGPPQPESERLFFHAVK</sequence>
<dbReference type="PANTHER" id="PTHR43861">
    <property type="entry name" value="TRANS-ACONITATE 2-METHYLTRANSFERASE-RELATED"/>
    <property type="match status" value="1"/>
</dbReference>
<dbReference type="InterPro" id="IPR029063">
    <property type="entry name" value="SAM-dependent_MTases_sf"/>
</dbReference>
<dbReference type="CDD" id="cd02440">
    <property type="entry name" value="AdoMet_MTases"/>
    <property type="match status" value="1"/>
</dbReference>
<reference evidence="3 4" key="1">
    <citation type="submission" date="2024-06" db="EMBL/GenBank/DDBJ databases">
        <title>Genomic Encyclopedia of Type Strains, Phase IV (KMG-IV): sequencing the most valuable type-strain genomes for metagenomic binning, comparative biology and taxonomic classification.</title>
        <authorList>
            <person name="Goeker M."/>
        </authorList>
    </citation>
    <scope>NUCLEOTIDE SEQUENCE [LARGE SCALE GENOMIC DNA]</scope>
    <source>
        <strain evidence="3 4">DSM 26128</strain>
    </source>
</reference>
<organism evidence="3 4">
    <name type="scientific">Bhargavaea ullalensis</name>
    <dbReference type="NCBI Taxonomy" id="1265685"/>
    <lineage>
        <taxon>Bacteria</taxon>
        <taxon>Bacillati</taxon>
        <taxon>Bacillota</taxon>
        <taxon>Bacilli</taxon>
        <taxon>Bacillales</taxon>
        <taxon>Caryophanaceae</taxon>
        <taxon>Bhargavaea</taxon>
    </lineage>
</organism>
<dbReference type="Pfam" id="PF13649">
    <property type="entry name" value="Methyltransf_25"/>
    <property type="match status" value="1"/>
</dbReference>
<dbReference type="Gene3D" id="3.40.50.150">
    <property type="entry name" value="Vaccinia Virus protein VP39"/>
    <property type="match status" value="1"/>
</dbReference>
<protein>
    <submittedName>
        <fullName evidence="3">SAM-dependent methyltransferase</fullName>
    </submittedName>
</protein>
<dbReference type="SUPFAM" id="SSF53335">
    <property type="entry name" value="S-adenosyl-L-methionine-dependent methyltransferases"/>
    <property type="match status" value="1"/>
</dbReference>
<evidence type="ECO:0000313" key="4">
    <source>
        <dbReference type="Proteomes" id="UP001549099"/>
    </source>
</evidence>
<keyword evidence="4" id="KW-1185">Reference proteome</keyword>
<keyword evidence="3" id="KW-0489">Methyltransferase</keyword>
<evidence type="ECO:0000259" key="2">
    <source>
        <dbReference type="Pfam" id="PF13649"/>
    </source>
</evidence>
<dbReference type="Gene3D" id="2.20.25.110">
    <property type="entry name" value="S-adenosyl-L-methionine-dependent methyltransferases"/>
    <property type="match status" value="1"/>
</dbReference>
<comment type="caution">
    <text evidence="3">The sequence shown here is derived from an EMBL/GenBank/DDBJ whole genome shotgun (WGS) entry which is preliminary data.</text>
</comment>
<dbReference type="RefSeq" id="WP_354195156.1">
    <property type="nucleotide sequence ID" value="NZ_JBEPLW010000002.1"/>
</dbReference>
<gene>
    <name evidence="3" type="ORF">ABID49_000590</name>
</gene>
<name>A0ABV2G8U0_9BACL</name>
<dbReference type="Proteomes" id="UP001549099">
    <property type="component" value="Unassembled WGS sequence"/>
</dbReference>
<feature type="domain" description="Methyltransferase" evidence="2">
    <location>
        <begin position="42"/>
        <end position="136"/>
    </location>
</feature>
<dbReference type="GO" id="GO:0008168">
    <property type="term" value="F:methyltransferase activity"/>
    <property type="evidence" value="ECO:0007669"/>
    <property type="project" value="UniProtKB-KW"/>
</dbReference>
<evidence type="ECO:0000256" key="1">
    <source>
        <dbReference type="ARBA" id="ARBA00022679"/>
    </source>
</evidence>